<dbReference type="InterPro" id="IPR057724">
    <property type="entry name" value="TCTN1-3_N"/>
</dbReference>
<evidence type="ECO:0000313" key="2">
    <source>
        <dbReference type="Ensembl" id="ENSSOCP00000013505.1"/>
    </source>
</evidence>
<name>A0A8D0FER8_STROC</name>
<evidence type="ECO:0000313" key="3">
    <source>
        <dbReference type="Proteomes" id="UP000694551"/>
    </source>
</evidence>
<dbReference type="GO" id="GO:0036038">
    <property type="term" value="C:MKS complex"/>
    <property type="evidence" value="ECO:0007669"/>
    <property type="project" value="TreeGrafter"/>
</dbReference>
<feature type="domain" description="Tectonic-1-3 N-terminal" evidence="1">
    <location>
        <begin position="10"/>
        <end position="116"/>
    </location>
</feature>
<dbReference type="InterPro" id="IPR040354">
    <property type="entry name" value="TCTN1-3"/>
</dbReference>
<dbReference type="PANTHER" id="PTHR14611">
    <property type="entry name" value="TECTONIC FAMILY MEMBER"/>
    <property type="match status" value="1"/>
</dbReference>
<reference evidence="2" key="2">
    <citation type="submission" date="2025-09" db="UniProtKB">
        <authorList>
            <consortium name="Ensembl"/>
        </authorList>
    </citation>
    <scope>IDENTIFICATION</scope>
</reference>
<dbReference type="PANTHER" id="PTHR14611:SF1">
    <property type="entry name" value="TECTONIC-1"/>
    <property type="match status" value="1"/>
</dbReference>
<proteinExistence type="predicted"/>
<accession>A0A8D0FER8</accession>
<dbReference type="Ensembl" id="ENSSOCT00000013870.1">
    <property type="protein sequence ID" value="ENSSOCP00000013505.1"/>
    <property type="gene ID" value="ENSSOCG00000010197.1"/>
</dbReference>
<dbReference type="Proteomes" id="UP000694551">
    <property type="component" value="Unplaced"/>
</dbReference>
<dbReference type="Pfam" id="PF25752">
    <property type="entry name" value="DUF1619_N"/>
    <property type="match status" value="1"/>
</dbReference>
<protein>
    <submittedName>
        <fullName evidence="2">Tectonic family member 1</fullName>
    </submittedName>
</protein>
<reference evidence="2" key="1">
    <citation type="submission" date="2025-08" db="UniProtKB">
        <authorList>
            <consortium name="Ensembl"/>
        </authorList>
    </citation>
    <scope>IDENTIFICATION</scope>
</reference>
<dbReference type="GO" id="GO:1904491">
    <property type="term" value="P:protein localization to ciliary transition zone"/>
    <property type="evidence" value="ECO:0007669"/>
    <property type="project" value="TreeGrafter"/>
</dbReference>
<keyword evidence="3" id="KW-1185">Reference proteome</keyword>
<sequence length="214" mass="23953">YCTVLNSRFIIEQQVSKTLCVCDLLVAQCDVNCCCDPDCSAADFSLFTTCSVPIVTGDSHLCSQKAAIYSLDVEANPPERIFKLIDQVNPSVFCIHATNYKQALSFNSPEMPTPENFDQLLKQFGSASFSAEPDTWRMNTDAQSPSDANETYRYEVNNYLILSVLGCSIKEQVSIVCICFLKNAVLEKTNFILVFKYRNVKLRSVAFCVSLLKK</sequence>
<evidence type="ECO:0000259" key="1">
    <source>
        <dbReference type="Pfam" id="PF25752"/>
    </source>
</evidence>
<dbReference type="AlphaFoldDB" id="A0A8D0FER8"/>
<organism evidence="2 3">
    <name type="scientific">Strix occidentalis caurina</name>
    <name type="common">northern spotted owl</name>
    <dbReference type="NCBI Taxonomy" id="311401"/>
    <lineage>
        <taxon>Eukaryota</taxon>
        <taxon>Metazoa</taxon>
        <taxon>Chordata</taxon>
        <taxon>Craniata</taxon>
        <taxon>Vertebrata</taxon>
        <taxon>Euteleostomi</taxon>
        <taxon>Archelosauria</taxon>
        <taxon>Archosauria</taxon>
        <taxon>Dinosauria</taxon>
        <taxon>Saurischia</taxon>
        <taxon>Theropoda</taxon>
        <taxon>Coelurosauria</taxon>
        <taxon>Aves</taxon>
        <taxon>Neognathae</taxon>
        <taxon>Neoaves</taxon>
        <taxon>Telluraves</taxon>
        <taxon>Strigiformes</taxon>
        <taxon>Strigidae</taxon>
        <taxon>Strix</taxon>
    </lineage>
</organism>
<dbReference type="GO" id="GO:0060271">
    <property type="term" value="P:cilium assembly"/>
    <property type="evidence" value="ECO:0007669"/>
    <property type="project" value="TreeGrafter"/>
</dbReference>